<dbReference type="RefSeq" id="WP_013623613.1">
    <property type="nucleotide sequence ID" value="NC_015172.1"/>
</dbReference>
<protein>
    <recommendedName>
        <fullName evidence="7">DUF2179 domain-containing protein</fullName>
    </recommendedName>
</protein>
<keyword evidence="9" id="KW-1185">Reference proteome</keyword>
<feature type="transmembrane region" description="Helical" evidence="6">
    <location>
        <begin position="12"/>
        <end position="34"/>
    </location>
</feature>
<dbReference type="PANTHER" id="PTHR33545">
    <property type="entry name" value="UPF0750 MEMBRANE PROTEIN YITT-RELATED"/>
    <property type="match status" value="1"/>
</dbReference>
<dbReference type="Gene3D" id="3.30.70.120">
    <property type="match status" value="1"/>
</dbReference>
<reference evidence="8 9" key="1">
    <citation type="journal article" date="2011" name="Stand. Genomic Sci.">
        <title>Complete genome sequence of Syntrophobotulus glycolicus type strain (FlGlyR).</title>
        <authorList>
            <person name="Han C."/>
            <person name="Mwirichia R."/>
            <person name="Chertkov O."/>
            <person name="Held B."/>
            <person name="Lapidus A."/>
            <person name="Nolan M."/>
            <person name="Lucas S."/>
            <person name="Hammon N."/>
            <person name="Deshpande S."/>
            <person name="Cheng J.F."/>
            <person name="Tapia R."/>
            <person name="Goodwin L."/>
            <person name="Pitluck S."/>
            <person name="Huntemann M."/>
            <person name="Liolios K."/>
            <person name="Ivanova N."/>
            <person name="Pagani I."/>
            <person name="Mavromatis K."/>
            <person name="Ovchinikova G."/>
            <person name="Pati A."/>
            <person name="Chen A."/>
            <person name="Palaniappan K."/>
            <person name="Land M."/>
            <person name="Hauser L."/>
            <person name="Brambilla E.M."/>
            <person name="Rohde M."/>
            <person name="Spring S."/>
            <person name="Sikorski J."/>
            <person name="Goker M."/>
            <person name="Woyke T."/>
            <person name="Bristow J."/>
            <person name="Eisen J.A."/>
            <person name="Markowitz V."/>
            <person name="Hugenholtz P."/>
            <person name="Kyrpides N.C."/>
            <person name="Klenk H.P."/>
            <person name="Detter J.C."/>
        </authorList>
    </citation>
    <scope>NUCLEOTIDE SEQUENCE [LARGE SCALE GENOMIC DNA]</scope>
    <source>
        <strain evidence="9">DSM 8271 / FlGlyR</strain>
    </source>
</reference>
<keyword evidence="2" id="KW-1003">Cell membrane</keyword>
<evidence type="ECO:0000256" key="6">
    <source>
        <dbReference type="SAM" id="Phobius"/>
    </source>
</evidence>
<accession>F0SXZ2</accession>
<dbReference type="InterPro" id="IPR003740">
    <property type="entry name" value="YitT"/>
</dbReference>
<dbReference type="CDD" id="cd16380">
    <property type="entry name" value="YitT_C"/>
    <property type="match status" value="1"/>
</dbReference>
<dbReference type="EMBL" id="CP002547">
    <property type="protein sequence ID" value="ADY54742.1"/>
    <property type="molecule type" value="Genomic_DNA"/>
</dbReference>
<evidence type="ECO:0000256" key="5">
    <source>
        <dbReference type="ARBA" id="ARBA00023136"/>
    </source>
</evidence>
<feature type="transmembrane region" description="Helical" evidence="6">
    <location>
        <begin position="46"/>
        <end position="74"/>
    </location>
</feature>
<keyword evidence="5 6" id="KW-0472">Membrane</keyword>
<feature type="domain" description="DUF2179" evidence="7">
    <location>
        <begin position="223"/>
        <end position="277"/>
    </location>
</feature>
<evidence type="ECO:0000313" key="8">
    <source>
        <dbReference type="EMBL" id="ADY54742.1"/>
    </source>
</evidence>
<dbReference type="PIRSF" id="PIRSF006483">
    <property type="entry name" value="Membrane_protein_YitT"/>
    <property type="match status" value="1"/>
</dbReference>
<dbReference type="GO" id="GO:0005886">
    <property type="term" value="C:plasma membrane"/>
    <property type="evidence" value="ECO:0007669"/>
    <property type="project" value="UniProtKB-SubCell"/>
</dbReference>
<dbReference type="InterPro" id="IPR051461">
    <property type="entry name" value="UPF0750_membrane"/>
</dbReference>
<feature type="transmembrane region" description="Helical" evidence="6">
    <location>
        <begin position="109"/>
        <end position="128"/>
    </location>
</feature>
<dbReference type="Pfam" id="PF10035">
    <property type="entry name" value="DUF2179"/>
    <property type="match status" value="1"/>
</dbReference>
<feature type="transmembrane region" description="Helical" evidence="6">
    <location>
        <begin position="81"/>
        <end position="103"/>
    </location>
</feature>
<evidence type="ECO:0000256" key="4">
    <source>
        <dbReference type="ARBA" id="ARBA00022989"/>
    </source>
</evidence>
<evidence type="ECO:0000256" key="1">
    <source>
        <dbReference type="ARBA" id="ARBA00004651"/>
    </source>
</evidence>
<dbReference type="AlphaFoldDB" id="F0SXZ2"/>
<name>F0SXZ2_SYNGF</name>
<dbReference type="KEGG" id="sgy:Sgly_0376"/>
<proteinExistence type="predicted"/>
<dbReference type="PANTHER" id="PTHR33545:SF3">
    <property type="entry name" value="UPF0750 MEMBRANE PROTEIN YQFU"/>
    <property type="match status" value="1"/>
</dbReference>
<comment type="subcellular location">
    <subcellularLocation>
        <location evidence="1">Cell membrane</location>
        <topology evidence="1">Multi-pass membrane protein</topology>
    </subcellularLocation>
</comment>
<keyword evidence="3 6" id="KW-0812">Transmembrane</keyword>
<feature type="transmembrane region" description="Helical" evidence="6">
    <location>
        <begin position="149"/>
        <end position="170"/>
    </location>
</feature>
<dbReference type="eggNOG" id="COG1284">
    <property type="taxonomic scope" value="Bacteria"/>
</dbReference>
<evidence type="ECO:0000313" key="9">
    <source>
        <dbReference type="Proteomes" id="UP000007488"/>
    </source>
</evidence>
<organism evidence="8 9">
    <name type="scientific">Syntrophobotulus glycolicus (strain DSM 8271 / FlGlyR)</name>
    <dbReference type="NCBI Taxonomy" id="645991"/>
    <lineage>
        <taxon>Bacteria</taxon>
        <taxon>Bacillati</taxon>
        <taxon>Bacillota</taxon>
        <taxon>Clostridia</taxon>
        <taxon>Eubacteriales</taxon>
        <taxon>Desulfitobacteriaceae</taxon>
        <taxon>Syntrophobotulus</taxon>
    </lineage>
</organism>
<evidence type="ECO:0000256" key="3">
    <source>
        <dbReference type="ARBA" id="ARBA00022692"/>
    </source>
</evidence>
<evidence type="ECO:0000256" key="2">
    <source>
        <dbReference type="ARBA" id="ARBA00022475"/>
    </source>
</evidence>
<keyword evidence="4 6" id="KW-1133">Transmembrane helix</keyword>
<dbReference type="Proteomes" id="UP000007488">
    <property type="component" value="Chromosome"/>
</dbReference>
<dbReference type="Pfam" id="PF02588">
    <property type="entry name" value="YitT_membrane"/>
    <property type="match status" value="1"/>
</dbReference>
<dbReference type="InterPro" id="IPR015867">
    <property type="entry name" value="N-reg_PII/ATP_PRibTrfase_C"/>
</dbReference>
<evidence type="ECO:0000259" key="7">
    <source>
        <dbReference type="Pfam" id="PF10035"/>
    </source>
</evidence>
<dbReference type="OrthoDB" id="9779786at2"/>
<dbReference type="HOGENOM" id="CLU_063199_1_0_9"/>
<dbReference type="STRING" id="645991.Sgly_0376"/>
<gene>
    <name evidence="8" type="ordered locus">Sgly_0376</name>
</gene>
<dbReference type="InterPro" id="IPR019264">
    <property type="entry name" value="DUF2179"/>
</dbReference>
<sequence length="286" mass="30961">MTKNKKKLFKIIKRYSFLFLGASLAGVGLEIFLVPNAIIDGGITGISIMASFLSDLPLGIFLFFLNIPFLIFGYTQIGKTFAFSTLFSITVLAIAVTVLHPVPQLTQDTLLATVFGGFILGMGVGLVVRYGGSMDGTEIVAIVASKKTSFSVGEIVMIINIVILSSAGLVFGWDRAMYSLIAYFVAYKVIDITIEGLEESKAVMIVSEKTEEIAEVLLARLGRGVTFIEGRGAYTGQLKGILYSVVTRLEISKLKSIIDEIDENAFVTISDVHEVVGGQLKKKAIH</sequence>
<reference evidence="9" key="2">
    <citation type="submission" date="2011-02" db="EMBL/GenBank/DDBJ databases">
        <title>The complete genome of Syntrophobotulus glycolicus DSM 8271.</title>
        <authorList>
            <person name="Lucas S."/>
            <person name="Copeland A."/>
            <person name="Lapidus A."/>
            <person name="Bruce D."/>
            <person name="Goodwin L."/>
            <person name="Pitluck S."/>
            <person name="Kyrpides N."/>
            <person name="Mavromatis K."/>
            <person name="Pagani I."/>
            <person name="Ivanova N."/>
            <person name="Mikhailova N."/>
            <person name="Chertkov O."/>
            <person name="Held B."/>
            <person name="Detter J.C."/>
            <person name="Tapia R."/>
            <person name="Han C."/>
            <person name="Land M."/>
            <person name="Hauser L."/>
            <person name="Markowitz V."/>
            <person name="Cheng J.-F."/>
            <person name="Hugenholtz P."/>
            <person name="Woyke T."/>
            <person name="Wu D."/>
            <person name="Spring S."/>
            <person name="Schroeder M."/>
            <person name="Brambilla E."/>
            <person name="Klenk H.-P."/>
            <person name="Eisen J.A."/>
        </authorList>
    </citation>
    <scope>NUCLEOTIDE SEQUENCE [LARGE SCALE GENOMIC DNA]</scope>
    <source>
        <strain evidence="9">DSM 8271 / FlGlyR</strain>
    </source>
</reference>